<gene>
    <name evidence="2" type="ORF">ENU66_00650</name>
</gene>
<dbReference type="CDD" id="cd05403">
    <property type="entry name" value="NT_KNTase_like"/>
    <property type="match status" value="1"/>
</dbReference>
<accession>A0A7V4E3R5</accession>
<comment type="caution">
    <text evidence="2">The sequence shown here is derived from an EMBL/GenBank/DDBJ whole genome shotgun (WGS) entry which is preliminary data.</text>
</comment>
<organism evidence="2">
    <name type="scientific">candidate division WOR-3 bacterium</name>
    <dbReference type="NCBI Taxonomy" id="2052148"/>
    <lineage>
        <taxon>Bacteria</taxon>
        <taxon>Bacteria division WOR-3</taxon>
    </lineage>
</organism>
<sequence>MDKAATMLNSLIETIKQSPDVLAIILFGSYATGKMKGISDIDIAVILETQSKDLEADIGSMYSPYIDVVLFHRLPLHVQFEVLKSGKVLFCKDERKLFEIKFKVLHEYLEMSNTYERIKRMVLK</sequence>
<dbReference type="Gene3D" id="3.30.460.10">
    <property type="entry name" value="Beta Polymerase, domain 2"/>
    <property type="match status" value="1"/>
</dbReference>
<dbReference type="InterPro" id="IPR041633">
    <property type="entry name" value="Polbeta"/>
</dbReference>
<name>A0A7V4E3R5_UNCW3</name>
<protein>
    <submittedName>
        <fullName evidence="2">Nucleotidyltransferase domain-containing protein</fullName>
    </submittedName>
</protein>
<dbReference type="Pfam" id="PF18765">
    <property type="entry name" value="Polbeta"/>
    <property type="match status" value="1"/>
</dbReference>
<keyword evidence="2" id="KW-0808">Transferase</keyword>
<dbReference type="EMBL" id="DTDJ01000008">
    <property type="protein sequence ID" value="HGL16843.1"/>
    <property type="molecule type" value="Genomic_DNA"/>
</dbReference>
<reference evidence="2" key="1">
    <citation type="journal article" date="2020" name="mSystems">
        <title>Genome- and Community-Level Interaction Insights into Carbon Utilization and Element Cycling Functions of Hydrothermarchaeota in Hydrothermal Sediment.</title>
        <authorList>
            <person name="Zhou Z."/>
            <person name="Liu Y."/>
            <person name="Xu W."/>
            <person name="Pan J."/>
            <person name="Luo Z.H."/>
            <person name="Li M."/>
        </authorList>
    </citation>
    <scope>NUCLEOTIDE SEQUENCE [LARGE SCALE GENOMIC DNA]</scope>
    <source>
        <strain evidence="2">SpSt-69</strain>
    </source>
</reference>
<dbReference type="InterPro" id="IPR043519">
    <property type="entry name" value="NT_sf"/>
</dbReference>
<dbReference type="GO" id="GO:0016740">
    <property type="term" value="F:transferase activity"/>
    <property type="evidence" value="ECO:0007669"/>
    <property type="project" value="UniProtKB-KW"/>
</dbReference>
<proteinExistence type="predicted"/>
<dbReference type="SUPFAM" id="SSF81301">
    <property type="entry name" value="Nucleotidyltransferase"/>
    <property type="match status" value="1"/>
</dbReference>
<feature type="domain" description="Polymerase beta nucleotidyltransferase" evidence="1">
    <location>
        <begin position="9"/>
        <end position="94"/>
    </location>
</feature>
<dbReference type="InterPro" id="IPR052930">
    <property type="entry name" value="TA_antitoxin_MntA"/>
</dbReference>
<dbReference type="PANTHER" id="PTHR43852">
    <property type="entry name" value="NUCLEOTIDYLTRANSFERASE"/>
    <property type="match status" value="1"/>
</dbReference>
<dbReference type="PANTHER" id="PTHR43852:SF4">
    <property type="entry name" value="NUCLEOTIDYLTRANSFERASE"/>
    <property type="match status" value="1"/>
</dbReference>
<evidence type="ECO:0000259" key="1">
    <source>
        <dbReference type="Pfam" id="PF18765"/>
    </source>
</evidence>
<dbReference type="NCBIfam" id="NF047752">
    <property type="entry name" value="MntA_antitoxin"/>
    <property type="match status" value="1"/>
</dbReference>
<evidence type="ECO:0000313" key="2">
    <source>
        <dbReference type="EMBL" id="HGL16843.1"/>
    </source>
</evidence>
<dbReference type="AlphaFoldDB" id="A0A7V4E3R5"/>